<dbReference type="AlphaFoldDB" id="A0A409XUS5"/>
<sequence length="237" mass="26139">MTPLRSFFLCSLVAACFIALYHILPLNIVQRLSSSMTSQPPQDSSSSKSKLAGFISRAELLPPSAFTPPPRTDIALIALLNGPVEYTGISLVLFTDHTLLSASGAYYKLAPTDYIALHALAQDITHRGTLPVPADSFRNTWRVKHERTGRPIDRFLVPKTALGAVPKEEYESEFYEVGIYGWDRERKVLETPVGQYTELAPPLHEMGAVVTEARVGADGPRNEESLKKARDILGNVF</sequence>
<dbReference type="PROSITE" id="PS51257">
    <property type="entry name" value="PROKAR_LIPOPROTEIN"/>
    <property type="match status" value="1"/>
</dbReference>
<keyword evidence="2" id="KW-1185">Reference proteome</keyword>
<proteinExistence type="predicted"/>
<dbReference type="OrthoDB" id="3006153at2759"/>
<accession>A0A409XUS5</accession>
<gene>
    <name evidence="1" type="ORF">CVT25_011896</name>
</gene>
<evidence type="ECO:0000313" key="2">
    <source>
        <dbReference type="Proteomes" id="UP000283269"/>
    </source>
</evidence>
<evidence type="ECO:0000313" key="1">
    <source>
        <dbReference type="EMBL" id="PPQ94582.1"/>
    </source>
</evidence>
<dbReference type="EMBL" id="NHYD01000294">
    <property type="protein sequence ID" value="PPQ94582.1"/>
    <property type="molecule type" value="Genomic_DNA"/>
</dbReference>
<protein>
    <submittedName>
        <fullName evidence="1">Uncharacterized protein</fullName>
    </submittedName>
</protein>
<name>A0A409XUS5_PSICY</name>
<dbReference type="Proteomes" id="UP000283269">
    <property type="component" value="Unassembled WGS sequence"/>
</dbReference>
<reference evidence="1 2" key="1">
    <citation type="journal article" date="2018" name="Evol. Lett.">
        <title>Horizontal gene cluster transfer increased hallucinogenic mushroom diversity.</title>
        <authorList>
            <person name="Reynolds H.T."/>
            <person name="Vijayakumar V."/>
            <person name="Gluck-Thaler E."/>
            <person name="Korotkin H.B."/>
            <person name="Matheny P.B."/>
            <person name="Slot J.C."/>
        </authorList>
    </citation>
    <scope>NUCLEOTIDE SEQUENCE [LARGE SCALE GENOMIC DNA]</scope>
    <source>
        <strain evidence="1 2">2631</strain>
    </source>
</reference>
<organism evidence="1 2">
    <name type="scientific">Psilocybe cyanescens</name>
    <dbReference type="NCBI Taxonomy" id="93625"/>
    <lineage>
        <taxon>Eukaryota</taxon>
        <taxon>Fungi</taxon>
        <taxon>Dikarya</taxon>
        <taxon>Basidiomycota</taxon>
        <taxon>Agaricomycotina</taxon>
        <taxon>Agaricomycetes</taxon>
        <taxon>Agaricomycetidae</taxon>
        <taxon>Agaricales</taxon>
        <taxon>Agaricineae</taxon>
        <taxon>Strophariaceae</taxon>
        <taxon>Psilocybe</taxon>
    </lineage>
</organism>
<dbReference type="InParanoid" id="A0A409XUS5"/>
<comment type="caution">
    <text evidence="1">The sequence shown here is derived from an EMBL/GenBank/DDBJ whole genome shotgun (WGS) entry which is preliminary data.</text>
</comment>